<keyword evidence="1" id="KW-0472">Membrane</keyword>
<name>A0A840XFG5_9MICO</name>
<evidence type="ECO:0008006" key="4">
    <source>
        <dbReference type="Google" id="ProtNLM"/>
    </source>
</evidence>
<gene>
    <name evidence="2" type="ORF">BJ959_000748</name>
</gene>
<dbReference type="OrthoDB" id="5996503at2"/>
<keyword evidence="1" id="KW-1133">Transmembrane helix</keyword>
<accession>A0A840XFG5</accession>
<protein>
    <recommendedName>
        <fullName evidence="4">SHOCT domain-containing protein</fullName>
    </recommendedName>
</protein>
<dbReference type="AlphaFoldDB" id="A0A840XFG5"/>
<organism evidence="2 3">
    <name type="scientific">Microcella frigidaquae</name>
    <dbReference type="NCBI Taxonomy" id="424758"/>
    <lineage>
        <taxon>Bacteria</taxon>
        <taxon>Bacillati</taxon>
        <taxon>Actinomycetota</taxon>
        <taxon>Actinomycetes</taxon>
        <taxon>Micrococcales</taxon>
        <taxon>Microbacteriaceae</taxon>
        <taxon>Microcella</taxon>
    </lineage>
</organism>
<dbReference type="RefSeq" id="WP_153982510.1">
    <property type="nucleotide sequence ID" value="NZ_BAAANZ010000009.1"/>
</dbReference>
<keyword evidence="1" id="KW-0812">Transmembrane</keyword>
<evidence type="ECO:0000313" key="2">
    <source>
        <dbReference type="EMBL" id="MBB5617252.1"/>
    </source>
</evidence>
<evidence type="ECO:0000313" key="3">
    <source>
        <dbReference type="Proteomes" id="UP000552883"/>
    </source>
</evidence>
<evidence type="ECO:0000256" key="1">
    <source>
        <dbReference type="SAM" id="Phobius"/>
    </source>
</evidence>
<sequence length="134" mass="13985">MSTLMQQDMIPVPLDPGVPVDLLPGGGAIVGLFALVFIAAIAFGVWRMVVVNEASKQLGLTDEQRFLAVTDEQAGAAIVTGAIISDAVTGKAESSGGGSGDLVARLDALQSARERGLITDEEFAQTRQRMLDEA</sequence>
<dbReference type="EMBL" id="JACHBS010000001">
    <property type="protein sequence ID" value="MBB5617252.1"/>
    <property type="molecule type" value="Genomic_DNA"/>
</dbReference>
<comment type="caution">
    <text evidence="2">The sequence shown here is derived from an EMBL/GenBank/DDBJ whole genome shotgun (WGS) entry which is preliminary data.</text>
</comment>
<keyword evidence="3" id="KW-1185">Reference proteome</keyword>
<reference evidence="2 3" key="1">
    <citation type="submission" date="2020-08" db="EMBL/GenBank/DDBJ databases">
        <title>Sequencing the genomes of 1000 actinobacteria strains.</title>
        <authorList>
            <person name="Klenk H.-P."/>
        </authorList>
    </citation>
    <scope>NUCLEOTIDE SEQUENCE [LARGE SCALE GENOMIC DNA]</scope>
    <source>
        <strain evidence="2 3">DSM 23889</strain>
    </source>
</reference>
<feature type="transmembrane region" description="Helical" evidence="1">
    <location>
        <begin position="22"/>
        <end position="46"/>
    </location>
</feature>
<dbReference type="Proteomes" id="UP000552883">
    <property type="component" value="Unassembled WGS sequence"/>
</dbReference>
<proteinExistence type="predicted"/>